<feature type="compositionally biased region" description="Acidic residues" evidence="2">
    <location>
        <begin position="248"/>
        <end position="262"/>
    </location>
</feature>
<evidence type="ECO:0000256" key="2">
    <source>
        <dbReference type="SAM" id="MobiDB-lite"/>
    </source>
</evidence>
<keyword evidence="4" id="KW-1185">Reference proteome</keyword>
<feature type="compositionally biased region" description="Basic and acidic residues" evidence="2">
    <location>
        <begin position="308"/>
        <end position="320"/>
    </location>
</feature>
<reference evidence="3" key="1">
    <citation type="submission" date="2021-04" db="EMBL/GenBank/DDBJ databases">
        <title>Draft genome of Fusarium avenaceum strain F156N33, isolated from an atmospheric sample in Virginia.</title>
        <authorList>
            <person name="Yang S."/>
            <person name="Vinatzer B.A."/>
            <person name="Coleman J."/>
        </authorList>
    </citation>
    <scope>NUCLEOTIDE SEQUENCE</scope>
    <source>
        <strain evidence="3">F156N33</strain>
    </source>
</reference>
<feature type="region of interest" description="Disordered" evidence="2">
    <location>
        <begin position="225"/>
        <end position="265"/>
    </location>
</feature>
<sequence>MRTSLFYALNGALGAVASDSLAYFKFETGKEGHRSLDGCGKHGKHKWVPDPATFVFPQNDFKPGNSWDLCVDTPHCAPHEALSKVTFDFKDNGIVFDFKHIDHYKYEDVEVYVERGQPTTDGSFKYSKESDHCKAKSDYKEVKCHIPFFSLTDGGSYNEVCPIENNGGWKLHIKVKATIAHGHKKYELYSRTPDLNEKYFTLSYTCAECKDYKEGKLELIEAEEAKVEEVEEEEEEEADKKEKKYKEEESEEAEAEAEEEEEEKKKQYYLLPYQSVSAQIEHLLKEKVHKGEIEPHVYHALLEDLHKKQHGEHNEHEQPKQYHHGHYEHKPHHEVEGQHETKPAAEHEEDHVKHYNPKAYHDKQKHEEAEYRKKELAKAELNQALEKYYAAHSVNHEAKPERLTYKLEEYKQHEKPEEKHHHVHHEHKPEQPKEHHYGHYEHKPEEPEEPEEPKHYEPSKQYDQGHYNHEKYAAAEKKHDSGHYVHKPEEKHHHGHYEQKHEQPKHYHHGHHEHKPEEKHYEGHYEQEHKEPETYHHSHLGHYKYKPEEGEENENPHVAYERLVKSESRHHRTSKEKVFGIAPKGYPLEKNHFLQSPHHHFHPHKRSALHKSYEEAEHIVEVNTEKVETYIEKAEYSIIKAINKTLCKAIKLAGENPSQETIQKLILKVEKAIKYIVVRNLKKTIAHIIEIDGVEEPSKHEIHNHILKAVHKIVKSADTIFEKTIEALGEDPTEAEVKLALKKVEKLLAKIVDKTVRKTLISLFELEEETEEEWYHEKEKRADEAKAVEVESKEAKVEAKDAEVESKEAKVESKAAETTGKQERQASVPIYSRPAKILQCGKRSRVYGHSDHLKIEEAVEVAVESDAAKLVGNTDKKPRSIRQSKRAKRDGRFYNGYVPECKGKTIKAYGVDGQNTRALKDLAFTTHPKTCHLHSGDYLKYTHHELKNTVYGKLSEAGGAGQKYGNYFIEIVKNPHGYHNDIIISLDVNDKHKYDATEAKVFVGCEGSREHLGKENICVEKSYPYLSVAEKGLNEFVFAVPDKYMCHGGHYNIAIVVDICDNKE</sequence>
<feature type="region of interest" description="Disordered" evidence="2">
    <location>
        <begin position="414"/>
        <end position="462"/>
    </location>
</feature>
<feature type="region of interest" description="Disordered" evidence="2">
    <location>
        <begin position="485"/>
        <end position="520"/>
    </location>
</feature>
<feature type="region of interest" description="Disordered" evidence="2">
    <location>
        <begin position="308"/>
        <end position="350"/>
    </location>
</feature>
<dbReference type="AlphaFoldDB" id="A0A9P7KU26"/>
<name>A0A9P7KU26_9HYPO</name>
<feature type="compositionally biased region" description="Basic residues" evidence="2">
    <location>
        <begin position="321"/>
        <end position="330"/>
    </location>
</feature>
<feature type="compositionally biased region" description="Basic and acidic residues" evidence="2">
    <location>
        <begin position="331"/>
        <end position="350"/>
    </location>
</feature>
<dbReference type="EMBL" id="JAGPUO010000008">
    <property type="protein sequence ID" value="KAG5661065.1"/>
    <property type="molecule type" value="Genomic_DNA"/>
</dbReference>
<evidence type="ECO:0000256" key="1">
    <source>
        <dbReference type="SAM" id="Coils"/>
    </source>
</evidence>
<feature type="compositionally biased region" description="Basic and acidic residues" evidence="2">
    <location>
        <begin position="485"/>
        <end position="505"/>
    </location>
</feature>
<gene>
    <name evidence="3" type="ORF">KAF25_002708</name>
</gene>
<feature type="compositionally biased region" description="Basic and acidic residues" evidence="2">
    <location>
        <begin position="427"/>
        <end position="445"/>
    </location>
</feature>
<feature type="coiled-coil region" evidence="1">
    <location>
        <begin position="785"/>
        <end position="819"/>
    </location>
</feature>
<accession>A0A9P7KU26</accession>
<evidence type="ECO:0000313" key="4">
    <source>
        <dbReference type="Proteomes" id="UP000782241"/>
    </source>
</evidence>
<feature type="compositionally biased region" description="Basic and acidic residues" evidence="2">
    <location>
        <begin position="238"/>
        <end position="247"/>
    </location>
</feature>
<comment type="caution">
    <text evidence="3">The sequence shown here is derived from an EMBL/GenBank/DDBJ whole genome shotgun (WGS) entry which is preliminary data.</text>
</comment>
<dbReference type="Proteomes" id="UP000782241">
    <property type="component" value="Unassembled WGS sequence"/>
</dbReference>
<proteinExistence type="predicted"/>
<keyword evidence="1" id="KW-0175">Coiled coil</keyword>
<organism evidence="3 4">
    <name type="scientific">Fusarium avenaceum</name>
    <dbReference type="NCBI Taxonomy" id="40199"/>
    <lineage>
        <taxon>Eukaryota</taxon>
        <taxon>Fungi</taxon>
        <taxon>Dikarya</taxon>
        <taxon>Ascomycota</taxon>
        <taxon>Pezizomycotina</taxon>
        <taxon>Sordariomycetes</taxon>
        <taxon>Hypocreomycetidae</taxon>
        <taxon>Hypocreales</taxon>
        <taxon>Nectriaceae</taxon>
        <taxon>Fusarium</taxon>
        <taxon>Fusarium tricinctum species complex</taxon>
    </lineage>
</organism>
<protein>
    <submittedName>
        <fullName evidence="3">Uncharacterized protein</fullName>
    </submittedName>
</protein>
<evidence type="ECO:0000313" key="3">
    <source>
        <dbReference type="EMBL" id="KAG5661065.1"/>
    </source>
</evidence>